<dbReference type="AlphaFoldDB" id="A0A0N0XI68"/>
<feature type="chain" id="PRO_5005862984" evidence="1">
    <location>
        <begin position="30"/>
        <end position="213"/>
    </location>
</feature>
<comment type="caution">
    <text evidence="2">The sequence shown here is derived from an EMBL/GenBank/DDBJ whole genome shotgun (WGS) entry which is preliminary data.</text>
</comment>
<dbReference type="OrthoDB" id="8618429at2"/>
<organism evidence="2 3">
    <name type="scientific">Amantichitinum ursilacus</name>
    <dbReference type="NCBI Taxonomy" id="857265"/>
    <lineage>
        <taxon>Bacteria</taxon>
        <taxon>Pseudomonadati</taxon>
        <taxon>Pseudomonadota</taxon>
        <taxon>Betaproteobacteria</taxon>
        <taxon>Neisseriales</taxon>
        <taxon>Chitinibacteraceae</taxon>
        <taxon>Amantichitinum</taxon>
    </lineage>
</organism>
<sequence>MANLHIIWKSLSLNLIGASVLLLSNPAHACDALKDGVYVADSDANSLTDGGQWSRVVKELTLGEKKFFGTTGQFDLAYVIKDGQITLYRGISNALDEHYETLYSVIPVQSAGSCDGKFVLDMVFDRYYTSVLKIGQISPAKKPKSTDPIKAHIEGHVLTDGNLHLDSCQAFEQRTTGWRKTSDDLGMCGGGNKTTLFNIKDKVVGQKGWESIK</sequence>
<evidence type="ECO:0000256" key="1">
    <source>
        <dbReference type="SAM" id="SignalP"/>
    </source>
</evidence>
<dbReference type="RefSeq" id="WP_152969271.1">
    <property type="nucleotide sequence ID" value="NZ_LAQT01000029.1"/>
</dbReference>
<dbReference type="EMBL" id="LAQT01000029">
    <property type="protein sequence ID" value="KPC50392.1"/>
    <property type="molecule type" value="Genomic_DNA"/>
</dbReference>
<evidence type="ECO:0000313" key="3">
    <source>
        <dbReference type="Proteomes" id="UP000037939"/>
    </source>
</evidence>
<dbReference type="Proteomes" id="UP000037939">
    <property type="component" value="Unassembled WGS sequence"/>
</dbReference>
<proteinExistence type="predicted"/>
<dbReference type="STRING" id="857265.WG78_17330"/>
<accession>A0A0N0XI68</accession>
<reference evidence="2 3" key="1">
    <citation type="submission" date="2015-07" db="EMBL/GenBank/DDBJ databases">
        <title>Draft genome sequence of the Amantichitinum ursilacus IGB-41, a new chitin-degrading bacterium.</title>
        <authorList>
            <person name="Kirstahler P."/>
            <person name="Guenther M."/>
            <person name="Grumaz C."/>
            <person name="Rupp S."/>
            <person name="Zibek S."/>
            <person name="Sohn K."/>
        </authorList>
    </citation>
    <scope>NUCLEOTIDE SEQUENCE [LARGE SCALE GENOMIC DNA]</scope>
    <source>
        <strain evidence="2 3">IGB-41</strain>
    </source>
</reference>
<keyword evidence="3" id="KW-1185">Reference proteome</keyword>
<gene>
    <name evidence="2" type="ORF">WG78_17330</name>
</gene>
<keyword evidence="1" id="KW-0732">Signal</keyword>
<name>A0A0N0XI68_9NEIS</name>
<protein>
    <submittedName>
        <fullName evidence="2">Uncharacterized protein</fullName>
    </submittedName>
</protein>
<evidence type="ECO:0000313" key="2">
    <source>
        <dbReference type="EMBL" id="KPC50392.1"/>
    </source>
</evidence>
<feature type="signal peptide" evidence="1">
    <location>
        <begin position="1"/>
        <end position="29"/>
    </location>
</feature>